<evidence type="ECO:0000313" key="1">
    <source>
        <dbReference type="EMBL" id="AKB79933.1"/>
    </source>
</evidence>
<organism evidence="1 2">
    <name type="scientific">Methanosarcina horonobensis HB-1 = JCM 15518</name>
    <dbReference type="NCBI Taxonomy" id="1434110"/>
    <lineage>
        <taxon>Archaea</taxon>
        <taxon>Methanobacteriati</taxon>
        <taxon>Methanobacteriota</taxon>
        <taxon>Stenosarchaea group</taxon>
        <taxon>Methanomicrobia</taxon>
        <taxon>Methanosarcinales</taxon>
        <taxon>Methanosarcinaceae</taxon>
        <taxon>Methanosarcina</taxon>
    </lineage>
</organism>
<dbReference type="STRING" id="1434110.MSHOH_3450"/>
<accession>A0A0E3SIQ7</accession>
<dbReference type="AlphaFoldDB" id="A0A0E3SIQ7"/>
<sequence length="67" mass="7905">MAQADFEDRVFKELDIIKKQLIEIRENMIDIDCVLTDEERDLVDKSYEHKKEGKLIPISEVKKELGL</sequence>
<dbReference type="OrthoDB" id="121531at2157"/>
<dbReference type="GeneID" id="24832791"/>
<keyword evidence="2" id="KW-1185">Reference proteome</keyword>
<name>A0A0E3SIQ7_9EURY</name>
<dbReference type="PATRIC" id="fig|1434110.4.peg.4431"/>
<gene>
    <name evidence="1" type="ORF">MSHOH_3450</name>
</gene>
<dbReference type="HOGENOM" id="CLU_2802227_0_0_2"/>
<dbReference type="EMBL" id="CP009516">
    <property type="protein sequence ID" value="AKB79933.1"/>
    <property type="molecule type" value="Genomic_DNA"/>
</dbReference>
<dbReference type="KEGG" id="mhor:MSHOH_3450"/>
<evidence type="ECO:0000313" key="2">
    <source>
        <dbReference type="Proteomes" id="UP000033101"/>
    </source>
</evidence>
<dbReference type="Proteomes" id="UP000033101">
    <property type="component" value="Chromosome"/>
</dbReference>
<dbReference type="RefSeq" id="WP_048141871.1">
    <property type="nucleotide sequence ID" value="NZ_CP009516.1"/>
</dbReference>
<protein>
    <submittedName>
        <fullName evidence="1">Uncharacterized protein</fullName>
    </submittedName>
</protein>
<reference evidence="1 2" key="1">
    <citation type="submission" date="2014-07" db="EMBL/GenBank/DDBJ databases">
        <title>Methanogenic archaea and the global carbon cycle.</title>
        <authorList>
            <person name="Henriksen J.R."/>
            <person name="Luke J."/>
            <person name="Reinhart S."/>
            <person name="Benedict M.N."/>
            <person name="Youngblut N.D."/>
            <person name="Metcalf M.E."/>
            <person name="Whitaker R.J."/>
            <person name="Metcalf W.W."/>
        </authorList>
    </citation>
    <scope>NUCLEOTIDE SEQUENCE [LARGE SCALE GENOMIC DNA]</scope>
    <source>
        <strain evidence="1 2">HB-1</strain>
    </source>
</reference>
<proteinExistence type="predicted"/>